<evidence type="ECO:0000259" key="4">
    <source>
        <dbReference type="PROSITE" id="PS51015"/>
    </source>
</evidence>
<organism evidence="5 6">
    <name type="scientific">Vigna mungo</name>
    <name type="common">Black gram</name>
    <name type="synonym">Phaseolus mungo</name>
    <dbReference type="NCBI Taxonomy" id="3915"/>
    <lineage>
        <taxon>Eukaryota</taxon>
        <taxon>Viridiplantae</taxon>
        <taxon>Streptophyta</taxon>
        <taxon>Embryophyta</taxon>
        <taxon>Tracheophyta</taxon>
        <taxon>Spermatophyta</taxon>
        <taxon>Magnoliopsida</taxon>
        <taxon>eudicotyledons</taxon>
        <taxon>Gunneridae</taxon>
        <taxon>Pentapetalae</taxon>
        <taxon>rosids</taxon>
        <taxon>fabids</taxon>
        <taxon>Fabales</taxon>
        <taxon>Fabaceae</taxon>
        <taxon>Papilionoideae</taxon>
        <taxon>50 kb inversion clade</taxon>
        <taxon>NPAAA clade</taxon>
        <taxon>indigoferoid/millettioid clade</taxon>
        <taxon>Phaseoleae</taxon>
        <taxon>Vigna</taxon>
    </lineage>
</organism>
<dbReference type="AlphaFoldDB" id="A0AAQ3MUQ4"/>
<dbReference type="EMBL" id="CP144692">
    <property type="protein sequence ID" value="WVY97386.1"/>
    <property type="molecule type" value="Genomic_DNA"/>
</dbReference>
<gene>
    <name evidence="5" type="ORF">V8G54_029537</name>
</gene>
<name>A0AAQ3MUQ4_VIGMU</name>
<feature type="domain" description="YDG" evidence="4">
    <location>
        <begin position="148"/>
        <end position="269"/>
    </location>
</feature>
<proteinExistence type="predicted"/>
<keyword evidence="2 3" id="KW-0539">Nucleus</keyword>
<dbReference type="PANTHER" id="PTHR45660:SF46">
    <property type="entry name" value="HISTONE-LYSINE N-METHYLTRANSFERASE, H3 LYSINE-9 SPECIFIC SUVH6"/>
    <property type="match status" value="1"/>
</dbReference>
<dbReference type="PANTHER" id="PTHR45660">
    <property type="entry name" value="HISTONE-LYSINE N-METHYLTRANSFERASE SETMAR"/>
    <property type="match status" value="1"/>
</dbReference>
<dbReference type="InterPro" id="IPR036987">
    <property type="entry name" value="SRA-YDG_sf"/>
</dbReference>
<dbReference type="Gene3D" id="2.30.280.10">
    <property type="entry name" value="SRA-YDG"/>
    <property type="match status" value="1"/>
</dbReference>
<dbReference type="InterPro" id="IPR003105">
    <property type="entry name" value="SRA_YDG"/>
</dbReference>
<dbReference type="SMART" id="SM00466">
    <property type="entry name" value="SRA"/>
    <property type="match status" value="1"/>
</dbReference>
<dbReference type="InterPro" id="IPR051357">
    <property type="entry name" value="H3K9_HMTase_SUVAR3-9"/>
</dbReference>
<dbReference type="GO" id="GO:0000775">
    <property type="term" value="C:chromosome, centromeric region"/>
    <property type="evidence" value="ECO:0007669"/>
    <property type="project" value="UniProtKB-SubCell"/>
</dbReference>
<evidence type="ECO:0000256" key="1">
    <source>
        <dbReference type="ARBA" id="ARBA00004584"/>
    </source>
</evidence>
<dbReference type="GO" id="GO:0005634">
    <property type="term" value="C:nucleus"/>
    <property type="evidence" value="ECO:0007669"/>
    <property type="project" value="UniProtKB-SubCell"/>
</dbReference>
<dbReference type="SUPFAM" id="SSF88697">
    <property type="entry name" value="PUA domain-like"/>
    <property type="match status" value="1"/>
</dbReference>
<dbReference type="PROSITE" id="PS51015">
    <property type="entry name" value="YDG"/>
    <property type="match status" value="1"/>
</dbReference>
<evidence type="ECO:0000256" key="2">
    <source>
        <dbReference type="ARBA" id="ARBA00023242"/>
    </source>
</evidence>
<sequence length="269" mass="30864">MKSTGSSLKTLPPGLLTYIRQACLSIVAFSLKRHSYKVVVMVLDSRTHRSSVWVHDMELKASKSFGKRHEYCSRSPSYGKELSEAFVKRRKVNQALVTFRNLVDKLMHQYKVYEPENPRAKNKNKALLEATMTMRREHQWENTQQCVRHILGIDVGDIFQYWVELNVIGLHRQFWNGIDYKIMDNSLLAISIVATDRYDNARRYNGTLVYEGQGGNPTVGEILFFDTKKLEGGNLALKNSMQARSPMRIILKACGKFDGAFDYSNSHCS</sequence>
<dbReference type="GO" id="GO:0042054">
    <property type="term" value="F:histone methyltransferase activity"/>
    <property type="evidence" value="ECO:0007669"/>
    <property type="project" value="TreeGrafter"/>
</dbReference>
<evidence type="ECO:0000313" key="6">
    <source>
        <dbReference type="Proteomes" id="UP001374535"/>
    </source>
</evidence>
<evidence type="ECO:0000256" key="3">
    <source>
        <dbReference type="PROSITE-ProRule" id="PRU00358"/>
    </source>
</evidence>
<dbReference type="InterPro" id="IPR015947">
    <property type="entry name" value="PUA-like_sf"/>
</dbReference>
<dbReference type="Proteomes" id="UP001374535">
    <property type="component" value="Chromosome 9"/>
</dbReference>
<reference evidence="5 6" key="1">
    <citation type="journal article" date="2023" name="Life. Sci Alliance">
        <title>Evolutionary insights into 3D genome organization and epigenetic landscape of Vigna mungo.</title>
        <authorList>
            <person name="Junaid A."/>
            <person name="Singh B."/>
            <person name="Bhatia S."/>
        </authorList>
    </citation>
    <scope>NUCLEOTIDE SEQUENCE [LARGE SCALE GENOMIC DNA]</scope>
    <source>
        <strain evidence="5">Urdbean</strain>
    </source>
</reference>
<dbReference type="GO" id="GO:0003690">
    <property type="term" value="F:double-stranded DNA binding"/>
    <property type="evidence" value="ECO:0007669"/>
    <property type="project" value="TreeGrafter"/>
</dbReference>
<keyword evidence="6" id="KW-1185">Reference proteome</keyword>
<protein>
    <recommendedName>
        <fullName evidence="4">YDG domain-containing protein</fullName>
    </recommendedName>
</protein>
<evidence type="ECO:0000313" key="5">
    <source>
        <dbReference type="EMBL" id="WVY97386.1"/>
    </source>
</evidence>
<dbReference type="Pfam" id="PF02182">
    <property type="entry name" value="SAD_SRA"/>
    <property type="match status" value="1"/>
</dbReference>
<accession>A0AAQ3MUQ4</accession>
<comment type="subcellular location">
    <subcellularLocation>
        <location evidence="1">Chromosome</location>
        <location evidence="1">Centromere</location>
    </subcellularLocation>
    <subcellularLocation>
        <location evidence="3">Nucleus</location>
    </subcellularLocation>
</comment>